<keyword evidence="1" id="KW-1133">Transmembrane helix</keyword>
<evidence type="ECO:0000313" key="2">
    <source>
        <dbReference type="EMBL" id="TXY90654.1"/>
    </source>
</evidence>
<sequence length="507" mass="58703">MGLDTAYIPARKQDIDFFVGDVIREPDLLDSRIQLITQSKKDREFLRQSVYANILSENEEQYFDKCLGYSACSILTYLHPYYYDRGRSLMDMLSNEGGLPQSISVLFDDFSLCFPNVKHSGDSYDINYRSGIYIKEDNVGKLFRLLSDKELWEDLNLDESSGLLSALKYAEKHGTGIVEVFDIHIPMTGEFYSSMFNLRAAYLNNLDNELAECDCVNTGFTIGIPVPSSSIITFDDLGKIIYEWMDNEYLLPMHENSPVKDKKIQGVIYMSLIYEDTTPIIIIGTKQNVFIHDADDYFEKLRLSLFECLNQHNLDINFFISTHGEGEVPEEIRSIEEAEVLYRMKPSFIFGGHEWFFIFDKQCIEMNLSLKGNLEVLLNGNKIDQYKVSLSKEHRTVYFSDGNWYTILVKNTNVFSGELDIKLHKGLFLQAHFKLLQGSKVYPKLKNLLLKLGEMLTIIFFIMIFILPRPFTMLPLLILLITMYKYNKRHHLMLIPVEGVNDSDDYE</sequence>
<gene>
    <name evidence="2" type="ORF">FXE67_11710</name>
</gene>
<dbReference type="EMBL" id="VSGZ01000037">
    <property type="protein sequence ID" value="TXY90654.1"/>
    <property type="molecule type" value="Genomic_DNA"/>
</dbReference>
<dbReference type="RefSeq" id="WP_000522040.1">
    <property type="nucleotide sequence ID" value="NZ_VHOE01000005.1"/>
</dbReference>
<feature type="transmembrane region" description="Helical" evidence="1">
    <location>
        <begin position="455"/>
        <end position="484"/>
    </location>
</feature>
<name>A0A5C9STG6_VIBCL</name>
<keyword evidence="1" id="KW-0472">Membrane</keyword>
<keyword evidence="1" id="KW-0812">Transmembrane</keyword>
<organism evidence="2 3">
    <name type="scientific">Vibrio cholerae</name>
    <dbReference type="NCBI Taxonomy" id="666"/>
    <lineage>
        <taxon>Bacteria</taxon>
        <taxon>Pseudomonadati</taxon>
        <taxon>Pseudomonadota</taxon>
        <taxon>Gammaproteobacteria</taxon>
        <taxon>Vibrionales</taxon>
        <taxon>Vibrionaceae</taxon>
        <taxon>Vibrio</taxon>
    </lineage>
</organism>
<evidence type="ECO:0000256" key="1">
    <source>
        <dbReference type="SAM" id="Phobius"/>
    </source>
</evidence>
<dbReference type="Proteomes" id="UP000323583">
    <property type="component" value="Unassembled WGS sequence"/>
</dbReference>
<protein>
    <submittedName>
        <fullName evidence="2">Uncharacterized protein</fullName>
    </submittedName>
</protein>
<accession>A0A5C9STG6</accession>
<reference evidence="2 3" key="1">
    <citation type="submission" date="2019-06" db="EMBL/GenBank/DDBJ databases">
        <title>Vibrio cholerae phylogeny based on whole-genome sequencing reveals genetic diversity and population strucutre.</title>
        <authorList>
            <person name="Zhiqiu Y."/>
            <person name="Bin L."/>
            <person name="Lingyan J."/>
        </authorList>
    </citation>
    <scope>NUCLEOTIDE SEQUENCE [LARGE SCALE GENOMIC DNA]</scope>
    <source>
        <strain evidence="2 3">N2768</strain>
    </source>
</reference>
<comment type="caution">
    <text evidence="2">The sequence shown here is derived from an EMBL/GenBank/DDBJ whole genome shotgun (WGS) entry which is preliminary data.</text>
</comment>
<evidence type="ECO:0000313" key="3">
    <source>
        <dbReference type="Proteomes" id="UP000323583"/>
    </source>
</evidence>
<proteinExistence type="predicted"/>
<dbReference type="AlphaFoldDB" id="A0A5C9STG6"/>